<dbReference type="EMBL" id="NIPV01000005">
    <property type="protein sequence ID" value="OWJ79564.1"/>
    <property type="molecule type" value="Genomic_DNA"/>
</dbReference>
<evidence type="ECO:0000259" key="2">
    <source>
        <dbReference type="SMART" id="SM00062"/>
    </source>
</evidence>
<evidence type="ECO:0000313" key="3">
    <source>
        <dbReference type="EMBL" id="OWJ79564.1"/>
    </source>
</evidence>
<dbReference type="SUPFAM" id="SSF53850">
    <property type="entry name" value="Periplasmic binding protein-like II"/>
    <property type="match status" value="1"/>
</dbReference>
<dbReference type="AlphaFoldDB" id="A0A225D5W5"/>
<dbReference type="OrthoDB" id="7762560at2"/>
<dbReference type="InterPro" id="IPR001638">
    <property type="entry name" value="Solute-binding_3/MltF_N"/>
</dbReference>
<accession>A0A225D5W5</accession>
<feature type="signal peptide" evidence="1">
    <location>
        <begin position="1"/>
        <end position="39"/>
    </location>
</feature>
<sequence length="297" mass="32387">MGHGYRTGRHVRPLPQKGVHMRHLILAGALLAMTGTADAQTAGVPGELLNSTRRQQGDSLTVCNDASSKILEFDREVARAIGSALLLDVKFAQGFQGFPLSGDGFMDELQIAMTNTCDLFMGISVQEDSPFPDWAMVTRPYATIPFVLAVKEGGWARLGDIPHDRLIGTAIQSMGEMVYITWNQQQPKEQRWTRLPYADPELMLRRVEDGRLAGMLLWQPVLAALKAHHPEARALRVIDPAPVPAAATRVGALVGVRDSYLRSQIDAAIDALVADGTITEIMTRFGYEGVAGEGSVR</sequence>
<evidence type="ECO:0000313" key="6">
    <source>
        <dbReference type="Proteomes" id="UP000214673"/>
    </source>
</evidence>
<dbReference type="Proteomes" id="UP000214673">
    <property type="component" value="Unassembled WGS sequence"/>
</dbReference>
<reference evidence="5 6" key="1">
    <citation type="submission" date="2016-11" db="EMBL/GenBank/DDBJ databases">
        <title>Comparison of Traditional DNA-DNA Hybridization with In Silico Genomic Analysis.</title>
        <authorList>
            <person name="Nicholson A.C."/>
            <person name="Sammons S."/>
            <person name="Humrighouse B.W."/>
            <person name="Graziano J."/>
            <person name="Lasker B."/>
            <person name="Whitney A.M."/>
            <person name="Mcquiston J.R."/>
        </authorList>
    </citation>
    <scope>NUCLEOTIDE SEQUENCE [LARGE SCALE GENOMIC DNA]</scope>
    <source>
        <strain evidence="3 6">H1892</strain>
        <strain evidence="4 5">H2381</strain>
    </source>
</reference>
<name>A0A225D5W5_9RHOB</name>
<dbReference type="SMART" id="SM00062">
    <property type="entry name" value="PBPb"/>
    <property type="match status" value="1"/>
</dbReference>
<keyword evidence="6" id="KW-1185">Reference proteome</keyword>
<proteinExistence type="predicted"/>
<keyword evidence="1" id="KW-0732">Signal</keyword>
<evidence type="ECO:0000256" key="1">
    <source>
        <dbReference type="SAM" id="SignalP"/>
    </source>
</evidence>
<comment type="caution">
    <text evidence="4">The sequence shown here is derived from an EMBL/GenBank/DDBJ whole genome shotgun (WGS) entry which is preliminary data.</text>
</comment>
<dbReference type="Gene3D" id="3.40.190.10">
    <property type="entry name" value="Periplasmic binding protein-like II"/>
    <property type="match status" value="2"/>
</dbReference>
<evidence type="ECO:0000313" key="4">
    <source>
        <dbReference type="EMBL" id="OWJ85151.1"/>
    </source>
</evidence>
<dbReference type="EMBL" id="NIPX01000005">
    <property type="protein sequence ID" value="OWJ85151.1"/>
    <property type="molecule type" value="Genomic_DNA"/>
</dbReference>
<dbReference type="Proteomes" id="UP000196640">
    <property type="component" value="Unassembled WGS sequence"/>
</dbReference>
<feature type="domain" description="Solute-binding protein family 3/N-terminal" evidence="2">
    <location>
        <begin position="59"/>
        <end position="289"/>
    </location>
</feature>
<feature type="chain" id="PRO_5012465993" description="Solute-binding protein family 3/N-terminal domain-containing protein" evidence="1">
    <location>
        <begin position="40"/>
        <end position="297"/>
    </location>
</feature>
<evidence type="ECO:0000313" key="5">
    <source>
        <dbReference type="Proteomes" id="UP000196640"/>
    </source>
</evidence>
<dbReference type="STRING" id="366616.CG51_14440"/>
<organism evidence="4 5">
    <name type="scientific">Haematobacter missouriensis</name>
    <dbReference type="NCBI Taxonomy" id="366616"/>
    <lineage>
        <taxon>Bacteria</taxon>
        <taxon>Pseudomonadati</taxon>
        <taxon>Pseudomonadota</taxon>
        <taxon>Alphaproteobacteria</taxon>
        <taxon>Rhodobacterales</taxon>
        <taxon>Paracoccaceae</taxon>
        <taxon>Haematobacter</taxon>
    </lineage>
</organism>
<gene>
    <name evidence="4" type="ORF">CDV52_06850</name>
    <name evidence="3" type="ORF">CDV53_01140</name>
</gene>
<protein>
    <recommendedName>
        <fullName evidence="2">Solute-binding protein family 3/N-terminal domain-containing protein</fullName>
    </recommendedName>
</protein>